<dbReference type="Proteomes" id="UP000006050">
    <property type="component" value="Chromosome"/>
</dbReference>
<dbReference type="HOGENOM" id="CLU_3077189_0_0_10"/>
<organism evidence="1 2">
    <name type="scientific">Belliella baltica (strain DSM 15883 / CIP 108006 / LMG 21964 / BA134)</name>
    <dbReference type="NCBI Taxonomy" id="866536"/>
    <lineage>
        <taxon>Bacteria</taxon>
        <taxon>Pseudomonadati</taxon>
        <taxon>Bacteroidota</taxon>
        <taxon>Cytophagia</taxon>
        <taxon>Cytophagales</taxon>
        <taxon>Cyclobacteriaceae</taxon>
        <taxon>Belliella</taxon>
    </lineage>
</organism>
<protein>
    <submittedName>
        <fullName evidence="1">Uncharacterized protein</fullName>
    </submittedName>
</protein>
<name>I3Z209_BELBD</name>
<dbReference type="EMBL" id="CP003281">
    <property type="protein sequence ID" value="AFL83277.1"/>
    <property type="molecule type" value="Genomic_DNA"/>
</dbReference>
<evidence type="ECO:0000313" key="1">
    <source>
        <dbReference type="EMBL" id="AFL83277.1"/>
    </source>
</evidence>
<sequence length="52" mass="6023">MIDFFFKLLFTTQTVSNDDLNASRQICPSKYDLAFQILDEALPVYDPNAQTY</sequence>
<keyword evidence="2" id="KW-1185">Reference proteome</keyword>
<evidence type="ECO:0000313" key="2">
    <source>
        <dbReference type="Proteomes" id="UP000006050"/>
    </source>
</evidence>
<gene>
    <name evidence="1" type="ordered locus">Belba_0622</name>
</gene>
<proteinExistence type="predicted"/>
<accession>I3Z209</accession>
<reference evidence="2" key="1">
    <citation type="submission" date="2012-06" db="EMBL/GenBank/DDBJ databases">
        <title>The complete genome of Belliella baltica DSM 15883.</title>
        <authorList>
            <person name="Lucas S."/>
            <person name="Copeland A."/>
            <person name="Lapidus A."/>
            <person name="Goodwin L."/>
            <person name="Pitluck S."/>
            <person name="Peters L."/>
            <person name="Mikhailova N."/>
            <person name="Davenport K."/>
            <person name="Kyrpides N."/>
            <person name="Mavromatis K."/>
            <person name="Pagani I."/>
            <person name="Ivanova N."/>
            <person name="Ovchinnikova G."/>
            <person name="Zeytun A."/>
            <person name="Detter J.C."/>
            <person name="Han C."/>
            <person name="Land M."/>
            <person name="Hauser L."/>
            <person name="Markowitz V."/>
            <person name="Cheng J.-F."/>
            <person name="Hugenholtz P."/>
            <person name="Woyke T."/>
            <person name="Wu D."/>
            <person name="Tindall B."/>
            <person name="Pomrenke H."/>
            <person name="Brambilla E."/>
            <person name="Klenk H.-P."/>
            <person name="Eisen J.A."/>
        </authorList>
    </citation>
    <scope>NUCLEOTIDE SEQUENCE [LARGE SCALE GENOMIC DNA]</scope>
    <source>
        <strain evidence="2">DSM 15883 / CIP 108006 / LMG 21964 / BA134</strain>
    </source>
</reference>
<dbReference type="AlphaFoldDB" id="I3Z209"/>
<dbReference type="KEGG" id="bbd:Belba_0622"/>